<reference evidence="1 2" key="1">
    <citation type="journal article" date="2019" name="Int. J. Syst. Evol. Microbiol.">
        <title>The Global Catalogue of Microorganisms (GCM) 10K type strain sequencing project: providing services to taxonomists for standard genome sequencing and annotation.</title>
        <authorList>
            <consortium name="The Broad Institute Genomics Platform"/>
            <consortium name="The Broad Institute Genome Sequencing Center for Infectious Disease"/>
            <person name="Wu L."/>
            <person name="Ma J."/>
        </authorList>
    </citation>
    <scope>NUCLEOTIDE SEQUENCE [LARGE SCALE GENOMIC DNA]</scope>
    <source>
        <strain evidence="1 2">CGMCC 1.12121</strain>
    </source>
</reference>
<sequence length="193" mass="22497">MICPYCGTVDTSISNPNVSRGDRAVLTDCPDCGETIHAVGTTDEDEDSPLETVHEYETEEGWAVDLYVQRELPNGSTHEDRETDIDREIRGPDGEIDHFLEYKSRTCSINAYDDTMFRDRKLKEARELHSEHDVPVKFLIRFLDCWAIHEYQPNREYEIRGMYRSDRGQYEDHALVPVEEFRILGWQEHLQGV</sequence>
<dbReference type="Proteomes" id="UP001597085">
    <property type="component" value="Unassembled WGS sequence"/>
</dbReference>
<evidence type="ECO:0008006" key="3">
    <source>
        <dbReference type="Google" id="ProtNLM"/>
    </source>
</evidence>
<dbReference type="RefSeq" id="WP_256420697.1">
    <property type="nucleotide sequence ID" value="NZ_JANHDI010000004.1"/>
</dbReference>
<protein>
    <recommendedName>
        <fullName evidence="3">Restriction endonuclease</fullName>
    </recommendedName>
</protein>
<evidence type="ECO:0000313" key="1">
    <source>
        <dbReference type="EMBL" id="MFD1599674.1"/>
    </source>
</evidence>
<keyword evidence="2" id="KW-1185">Reference proteome</keyword>
<dbReference type="EMBL" id="JBHUDK010000010">
    <property type="protein sequence ID" value="MFD1599674.1"/>
    <property type="molecule type" value="Genomic_DNA"/>
</dbReference>
<dbReference type="AlphaFoldDB" id="A0ABD6CQI7"/>
<evidence type="ECO:0000313" key="2">
    <source>
        <dbReference type="Proteomes" id="UP001597085"/>
    </source>
</evidence>
<name>A0ABD6CQI7_9EURY</name>
<proteinExistence type="predicted"/>
<dbReference type="InterPro" id="IPR057104">
    <property type="entry name" value="PDDEXK_14"/>
</dbReference>
<organism evidence="1 2">
    <name type="scientific">Halobellus rarus</name>
    <dbReference type="NCBI Taxonomy" id="1126237"/>
    <lineage>
        <taxon>Archaea</taxon>
        <taxon>Methanobacteriati</taxon>
        <taxon>Methanobacteriota</taxon>
        <taxon>Stenosarchaea group</taxon>
        <taxon>Halobacteria</taxon>
        <taxon>Halobacteriales</taxon>
        <taxon>Haloferacaceae</taxon>
        <taxon>Halobellus</taxon>
    </lineage>
</organism>
<accession>A0ABD6CQI7</accession>
<dbReference type="Pfam" id="PF24579">
    <property type="entry name" value="PDDEXK_14"/>
    <property type="match status" value="1"/>
</dbReference>
<comment type="caution">
    <text evidence="1">The sequence shown here is derived from an EMBL/GenBank/DDBJ whole genome shotgun (WGS) entry which is preliminary data.</text>
</comment>
<gene>
    <name evidence="1" type="ORF">ACFSBX_11985</name>
</gene>